<evidence type="ECO:0000313" key="18">
    <source>
        <dbReference type="Proteomes" id="UP001231616"/>
    </source>
</evidence>
<evidence type="ECO:0000256" key="4">
    <source>
        <dbReference type="ARBA" id="ARBA00005062"/>
    </source>
</evidence>
<evidence type="ECO:0000256" key="8">
    <source>
        <dbReference type="ARBA" id="ARBA00022697"/>
    </source>
</evidence>
<keyword evidence="8" id="KW-0791">Threonine biosynthesis</keyword>
<dbReference type="InterPro" id="IPR018042">
    <property type="entry name" value="Aspartate_kinase_CS"/>
</dbReference>
<feature type="domain" description="Aspartate/glutamate/uridylate kinase" evidence="14">
    <location>
        <begin position="17"/>
        <end position="278"/>
    </location>
</feature>
<dbReference type="InterPro" id="IPR036393">
    <property type="entry name" value="AceGlu_kinase-like_sf"/>
</dbReference>
<dbReference type="InterPro" id="IPR011147">
    <property type="entry name" value="Bifunc_Aspkin/hSer_DH"/>
</dbReference>
<dbReference type="Pfam" id="PF00742">
    <property type="entry name" value="Homoserine_dh"/>
    <property type="match status" value="1"/>
</dbReference>
<sequence length="803" mass="88470">MTTQLQPRHYWPAGSQVHKFGGTSLADASRFKAVAAIIKQQQLSECWVVVSAPGKTTDQLCALLELADSPSALSRAIEQLGQSLQQLVMNTLTGAWADEVLAQLQSWLAALPTQIQTGQQVDALALGESLSALLLSRLLRQLGVGADWLDSRHFLTVEHHQIRWDESEQRLQAQRGNGIQIVTGFIARDPAGNSLTLGRNGSDYSATILGRLIQAEQVHIWTDVDAIYSGDPRRLTAAIPYRQVSWRQACLLAQLGNPVLHARTLAPLQNSQTRLEVRSSFQPERSGCQIVPQQDCTASFVTDLSKVVLLSVHDTHGYDADWLARELHQPVIELSHTAEGHLWLVPQAVASKAVQLLAELDVHAVHDTQPYYAVAWLKPKQAQREDLPADVQACIHALQPLHVYQTKVLAIWLFDTELSTMSLSELHDCCTQPRPSIQIIVAGTGNVGAEFLKLLPGHQQKIGIKARLEVAALFNSRQMLFAPELESLDVEGILQQAEPLQHQALLAYIAQLDSPKVLIDLTPSQQLAERYPEFITAGCHIISANKQGVTLPQSQYQAIVQQLADHQLQWLSNTTVGAGLPVQRTIQELLSCGDRIQRISGIFSGTLSWLLCKYDGSTPFSELLLQAKELGYTEPDPREDLSGRDVQRKLLVLARELGLSLDLEHIKLTPLLPETMAGASWDAFWQQRADFDALMQATVQQAQQQQQVLRYTGELEITAAGVRAEVKLVAVSADNALAGIQPCDNIFVIHSEWYQDTGLVIQGPGAGRTVTAGGVHADLAHLVRQFVVEKPCTQTELLLERQS</sequence>
<evidence type="ECO:0000256" key="1">
    <source>
        <dbReference type="ARBA" id="ARBA00001920"/>
    </source>
</evidence>
<dbReference type="EMBL" id="JAUZVZ010000022">
    <property type="protein sequence ID" value="MDP4537276.1"/>
    <property type="molecule type" value="Genomic_DNA"/>
</dbReference>
<keyword evidence="11" id="KW-0486">Methionine biosynthesis</keyword>
<evidence type="ECO:0000259" key="14">
    <source>
        <dbReference type="Pfam" id="PF00696"/>
    </source>
</evidence>
<keyword evidence="17" id="KW-0418">Kinase</keyword>
<dbReference type="SUPFAM" id="SSF51735">
    <property type="entry name" value="NAD(P)-binding Rossmann-fold domains"/>
    <property type="match status" value="1"/>
</dbReference>
<protein>
    <recommendedName>
        <fullName evidence="6">homoserine dehydrogenase</fullName>
        <ecNumber evidence="6">1.1.1.3</ecNumber>
    </recommendedName>
</protein>
<dbReference type="PROSITE" id="PS01042">
    <property type="entry name" value="HOMOSER_DHGENASE"/>
    <property type="match status" value="1"/>
</dbReference>
<comment type="pathway">
    <text evidence="4">Amino-acid biosynthesis; L-methionine biosynthesis via de novo pathway; L-homoserine from L-aspartate: step 3/3.</text>
</comment>
<proteinExistence type="predicted"/>
<evidence type="ECO:0000256" key="12">
    <source>
        <dbReference type="ARBA" id="ARBA00048841"/>
    </source>
</evidence>
<evidence type="ECO:0000256" key="9">
    <source>
        <dbReference type="ARBA" id="ARBA00022857"/>
    </source>
</evidence>
<keyword evidence="9" id="KW-0521">NADP</keyword>
<comment type="cofactor">
    <cofactor evidence="1">
        <name>a metal cation</name>
        <dbReference type="ChEBI" id="CHEBI:25213"/>
    </cofactor>
</comment>
<dbReference type="Proteomes" id="UP001231616">
    <property type="component" value="Unassembled WGS sequence"/>
</dbReference>
<dbReference type="PROSITE" id="PS00324">
    <property type="entry name" value="ASPARTOKINASE"/>
    <property type="match status" value="1"/>
</dbReference>
<dbReference type="Gene3D" id="1.20.120.1320">
    <property type="entry name" value="Aspartokinase, catalytic domain"/>
    <property type="match status" value="1"/>
</dbReference>
<feature type="domain" description="Aspartate/homoserine dehydrogenase NAD-binding" evidence="16">
    <location>
        <begin position="443"/>
        <end position="570"/>
    </location>
</feature>
<evidence type="ECO:0000256" key="2">
    <source>
        <dbReference type="ARBA" id="ARBA00004986"/>
    </source>
</evidence>
<evidence type="ECO:0000259" key="15">
    <source>
        <dbReference type="Pfam" id="PF00742"/>
    </source>
</evidence>
<dbReference type="Gene3D" id="3.40.50.720">
    <property type="entry name" value="NAD(P)-binding Rossmann-like Domain"/>
    <property type="match status" value="1"/>
</dbReference>
<dbReference type="GO" id="GO:0004072">
    <property type="term" value="F:aspartate kinase activity"/>
    <property type="evidence" value="ECO:0007669"/>
    <property type="project" value="UniProtKB-EC"/>
</dbReference>
<dbReference type="InterPro" id="IPR019811">
    <property type="entry name" value="HDH_CS"/>
</dbReference>
<dbReference type="PANTHER" id="PTHR43070:SF5">
    <property type="entry name" value="HOMOSERINE DEHYDROGENASE"/>
    <property type="match status" value="1"/>
</dbReference>
<comment type="catalytic activity">
    <reaction evidence="13">
        <text>L-homoserine + NAD(+) = L-aspartate 4-semialdehyde + NADH + H(+)</text>
        <dbReference type="Rhea" id="RHEA:15757"/>
        <dbReference type="ChEBI" id="CHEBI:15378"/>
        <dbReference type="ChEBI" id="CHEBI:57476"/>
        <dbReference type="ChEBI" id="CHEBI:57540"/>
        <dbReference type="ChEBI" id="CHEBI:57945"/>
        <dbReference type="ChEBI" id="CHEBI:537519"/>
        <dbReference type="EC" id="1.1.1.3"/>
    </reaction>
    <physiologicalReaction direction="right-to-left" evidence="13">
        <dbReference type="Rhea" id="RHEA:15759"/>
    </physiologicalReaction>
</comment>
<evidence type="ECO:0000256" key="13">
    <source>
        <dbReference type="ARBA" id="ARBA00049031"/>
    </source>
</evidence>
<keyword evidence="17" id="KW-0808">Transferase</keyword>
<evidence type="ECO:0000256" key="10">
    <source>
        <dbReference type="ARBA" id="ARBA00023002"/>
    </source>
</evidence>
<evidence type="ECO:0000256" key="6">
    <source>
        <dbReference type="ARBA" id="ARBA00013213"/>
    </source>
</evidence>
<dbReference type="PANTHER" id="PTHR43070">
    <property type="match status" value="1"/>
</dbReference>
<evidence type="ECO:0000256" key="3">
    <source>
        <dbReference type="ARBA" id="ARBA00005056"/>
    </source>
</evidence>
<dbReference type="GO" id="GO:0004412">
    <property type="term" value="F:homoserine dehydrogenase activity"/>
    <property type="evidence" value="ECO:0007669"/>
    <property type="project" value="UniProtKB-EC"/>
</dbReference>
<evidence type="ECO:0000256" key="7">
    <source>
        <dbReference type="ARBA" id="ARBA00022605"/>
    </source>
</evidence>
<comment type="pathway">
    <text evidence="2">Amino-acid biosynthesis; L-methionine biosynthesis via de novo pathway; L-homoserine from L-aspartate: step 1/3.</text>
</comment>
<dbReference type="InterPro" id="IPR001048">
    <property type="entry name" value="Asp/Glu/Uridylate_kinase"/>
</dbReference>
<dbReference type="InterPro" id="IPR001342">
    <property type="entry name" value="HDH_cat"/>
</dbReference>
<keyword evidence="7" id="KW-0028">Amino-acid biosynthesis</keyword>
<dbReference type="RefSeq" id="WP_305894539.1">
    <property type="nucleotide sequence ID" value="NZ_JAUZVZ010000022.1"/>
</dbReference>
<dbReference type="Pfam" id="PF03447">
    <property type="entry name" value="NAD_binding_3"/>
    <property type="match status" value="1"/>
</dbReference>
<dbReference type="InterPro" id="IPR042199">
    <property type="entry name" value="AsparK_Bifunc_asparK/hSer_DH"/>
</dbReference>
<comment type="catalytic activity">
    <reaction evidence="12">
        <text>L-homoserine + NADP(+) = L-aspartate 4-semialdehyde + NADPH + H(+)</text>
        <dbReference type="Rhea" id="RHEA:15761"/>
        <dbReference type="ChEBI" id="CHEBI:15378"/>
        <dbReference type="ChEBI" id="CHEBI:57476"/>
        <dbReference type="ChEBI" id="CHEBI:57783"/>
        <dbReference type="ChEBI" id="CHEBI:58349"/>
        <dbReference type="ChEBI" id="CHEBI:537519"/>
        <dbReference type="EC" id="1.1.1.3"/>
    </reaction>
    <physiologicalReaction direction="right-to-left" evidence="12">
        <dbReference type="Rhea" id="RHEA:15763"/>
    </physiologicalReaction>
</comment>
<dbReference type="SUPFAM" id="SSF55347">
    <property type="entry name" value="Glyceraldehyde-3-phosphate dehydrogenase-like, C-terminal domain"/>
    <property type="match status" value="1"/>
</dbReference>
<feature type="domain" description="Homoserine dehydrogenase catalytic" evidence="15">
    <location>
        <begin position="581"/>
        <end position="779"/>
    </location>
</feature>
<name>A0ABT9H1S9_9GAMM</name>
<organism evidence="17 18">
    <name type="scientific">Alkalimonas collagenimarina</name>
    <dbReference type="NCBI Taxonomy" id="400390"/>
    <lineage>
        <taxon>Bacteria</taxon>
        <taxon>Pseudomonadati</taxon>
        <taxon>Pseudomonadota</taxon>
        <taxon>Gammaproteobacteria</taxon>
        <taxon>Alkalimonas</taxon>
    </lineage>
</organism>
<comment type="caution">
    <text evidence="17">The sequence shown here is derived from an EMBL/GenBank/DDBJ whole genome shotgun (WGS) entry which is preliminary data.</text>
</comment>
<keyword evidence="18" id="KW-1185">Reference proteome</keyword>
<evidence type="ECO:0000313" key="17">
    <source>
        <dbReference type="EMBL" id="MDP4537276.1"/>
    </source>
</evidence>
<dbReference type="NCBIfam" id="NF007003">
    <property type="entry name" value="PRK09466.1"/>
    <property type="match status" value="1"/>
</dbReference>
<dbReference type="InterPro" id="IPR036291">
    <property type="entry name" value="NAD(P)-bd_dom_sf"/>
</dbReference>
<accession>A0ABT9H1S9</accession>
<dbReference type="Pfam" id="PF00696">
    <property type="entry name" value="AA_kinase"/>
    <property type="match status" value="1"/>
</dbReference>
<evidence type="ECO:0000256" key="5">
    <source>
        <dbReference type="ARBA" id="ARBA00005139"/>
    </source>
</evidence>
<comment type="pathway">
    <text evidence="3">Amino-acid biosynthesis; L-threonine biosynthesis; L-threonine from L-aspartate: step 3/5.</text>
</comment>
<keyword evidence="10 17" id="KW-0560">Oxidoreductase</keyword>
<comment type="pathway">
    <text evidence="5">Amino-acid biosynthesis; L-threonine biosynthesis; L-threonine from L-aspartate: step 1/5.</text>
</comment>
<evidence type="ECO:0000259" key="16">
    <source>
        <dbReference type="Pfam" id="PF03447"/>
    </source>
</evidence>
<dbReference type="InterPro" id="IPR005106">
    <property type="entry name" value="Asp/hSer_DH_NAD-bd"/>
</dbReference>
<gene>
    <name evidence="17" type="primary">metL</name>
    <name evidence="17" type="ORF">Q3O60_13875</name>
</gene>
<dbReference type="Gene3D" id="3.40.1160.10">
    <property type="entry name" value="Acetylglutamate kinase-like"/>
    <property type="match status" value="1"/>
</dbReference>
<dbReference type="EC" id="1.1.1.3" evidence="6"/>
<dbReference type="SUPFAM" id="SSF53633">
    <property type="entry name" value="Carbamate kinase-like"/>
    <property type="match status" value="1"/>
</dbReference>
<evidence type="ECO:0000256" key="11">
    <source>
        <dbReference type="ARBA" id="ARBA00023167"/>
    </source>
</evidence>
<reference evidence="17 18" key="1">
    <citation type="submission" date="2023-08" db="EMBL/GenBank/DDBJ databases">
        <authorList>
            <person name="Joshi A."/>
            <person name="Thite S."/>
        </authorList>
    </citation>
    <scope>NUCLEOTIDE SEQUENCE [LARGE SCALE GENOMIC DNA]</scope>
    <source>
        <strain evidence="17 18">AC40</strain>
    </source>
</reference>
<dbReference type="Gene3D" id="3.30.360.10">
    <property type="entry name" value="Dihydrodipicolinate Reductase, domain 2"/>
    <property type="match status" value="1"/>
</dbReference>